<reference evidence="3" key="3">
    <citation type="submission" date="2022-01" db="EMBL/GenBank/DDBJ databases">
        <authorList>
            <person name="Rubenstein D.R."/>
        </authorList>
    </citation>
    <scope>NUCLEOTIDE SEQUENCE</scope>
    <source>
        <strain evidence="3">SS15</strain>
        <tissue evidence="3">Liver</tissue>
    </source>
</reference>
<gene>
    <name evidence="3" type="ORF">IHE44_0001282</name>
    <name evidence="2" type="ORF">IHE44_013030</name>
</gene>
<organism evidence="2">
    <name type="scientific">Lamprotornis superbus</name>
    <dbReference type="NCBI Taxonomy" id="245042"/>
    <lineage>
        <taxon>Eukaryota</taxon>
        <taxon>Metazoa</taxon>
        <taxon>Chordata</taxon>
        <taxon>Craniata</taxon>
        <taxon>Vertebrata</taxon>
        <taxon>Euteleostomi</taxon>
        <taxon>Archelosauria</taxon>
        <taxon>Archosauria</taxon>
        <taxon>Dinosauria</taxon>
        <taxon>Saurischia</taxon>
        <taxon>Theropoda</taxon>
        <taxon>Coelurosauria</taxon>
        <taxon>Aves</taxon>
        <taxon>Neognathae</taxon>
        <taxon>Neoaves</taxon>
        <taxon>Telluraves</taxon>
        <taxon>Australaves</taxon>
        <taxon>Passeriformes</taxon>
        <taxon>Sturnidae</taxon>
        <taxon>Lamprotornis</taxon>
    </lineage>
</organism>
<keyword evidence="4" id="KW-1185">Reference proteome</keyword>
<comment type="caution">
    <text evidence="2">The sequence shown here is derived from an EMBL/GenBank/DDBJ whole genome shotgun (WGS) entry which is preliminary data.</text>
</comment>
<sequence length="997" mass="111183">MGKDRQEKIRAQEEPVAEKNTNRTVPKQNMETARHNHRMEGEGSGAEKTSLKVDVHFQSSDYPLEDSQEEKYYPMRKPLTKVYSMRAEPPEGRFENSSWRRWQQLKELGWKSCSPLIHPHCEQLCVRVPDRLKVSMHQKEIPAGLQCKDLLELNANDTNAANPVITKEGMWGGVLHLLFPKLLMELPKCEPPSWDFCQSQSCVDLLSEEKLPNQAKSFQAEQLLSHIKATLLVKRETCPRKMKSTEIETPKRNFQKNQNILLASPGHYYPCHQQDLGIAGTGTGNTMQQPEAQRSGVWRQTGDFAWHQPWLYRTSSEPRANLPDNPKVSPVKIRIQGESLKTVYFFMCSLLSHDTSMPTEVFTLCEEFFQHFSSSQTGPVQWHTASPGHSRCSGRVTLPQVNDQSRALPRWKGRAGMLALCDEKQFCYEHKPEETANEFINLNIYFEVLVESSLYKVSYSLGGGRRRGWVHAMHQSCPSLGISLSKTGISKNGAASPPASMDEALPASGQGCPTHTNPYLPDGQEMSKPNHITNPTAMKATTRDGHCQSAQGDVVPRARYLGTTPLASVADPLKILLECEMSGASTLRRKKLHCPSQLLPEAASLFQNPKDVSEHATQFVTKPARSPDLDHGYTRWEGGDGNPYGWGNGVSCICPPGLLLLQHRLCLDKLLCDCEPSSEKLLLTWLLLPESTGLQREHCSSVLSPCQIPLARGRGSGQLPESECGDKEKQKDFGRQRYTVTLGTSKEDGLPSIVEGTQKSAETTMISSKVLLAGQPRCDVMTGLTPALSDTASQLKKPKNWFCKLQSFSAALATLYRLSTKTNTDLNQKESLKSLKWSKSKVKGKGRFAVSYTMGPSGAIAMEGLSATCLSIQNQPHINVLVNNFALSQRSLDICINAPKCLLALLPLIFDRRFTVSMSRDPPSLFSLIAQLAFHGPLWQLQPLRKAEVIPPLLFQPCIEEEVCGRDSMQRNVNARSGLSHGNQYFEGEKTNYPYVL</sequence>
<accession>A0A835NRW4</accession>
<dbReference type="Proteomes" id="UP000618051">
    <property type="component" value="Unassembled WGS sequence"/>
</dbReference>
<dbReference type="EMBL" id="JADDUC010000069">
    <property type="protein sequence ID" value="KAG0120096.1"/>
    <property type="molecule type" value="Genomic_DNA"/>
</dbReference>
<evidence type="ECO:0000256" key="1">
    <source>
        <dbReference type="SAM" id="MobiDB-lite"/>
    </source>
</evidence>
<feature type="region of interest" description="Disordered" evidence="1">
    <location>
        <begin position="1"/>
        <end position="50"/>
    </location>
</feature>
<evidence type="ECO:0000313" key="3">
    <source>
        <dbReference type="EMBL" id="KAI1243649.1"/>
    </source>
</evidence>
<evidence type="ECO:0000313" key="4">
    <source>
        <dbReference type="Proteomes" id="UP000618051"/>
    </source>
</evidence>
<dbReference type="OrthoDB" id="9301610at2759"/>
<feature type="region of interest" description="Disordered" evidence="1">
    <location>
        <begin position="491"/>
        <end position="528"/>
    </location>
</feature>
<feature type="compositionally biased region" description="Polar residues" evidence="1">
    <location>
        <begin position="22"/>
        <end position="31"/>
    </location>
</feature>
<feature type="compositionally biased region" description="Basic and acidic residues" evidence="1">
    <location>
        <begin position="32"/>
        <end position="41"/>
    </location>
</feature>
<proteinExistence type="predicted"/>
<evidence type="ECO:0000313" key="2">
    <source>
        <dbReference type="EMBL" id="KAG0120096.1"/>
    </source>
</evidence>
<feature type="compositionally biased region" description="Basic and acidic residues" evidence="1">
    <location>
        <begin position="1"/>
        <end position="21"/>
    </location>
</feature>
<protein>
    <submittedName>
        <fullName evidence="2">Uncharacterized protein</fullName>
    </submittedName>
</protein>
<reference evidence="3 4" key="2">
    <citation type="journal article" date="2021" name="J. Hered.">
        <title>Feather Gene Expression Elucidates the Developmental Basis of Plumage Iridescence in African Starlings.</title>
        <authorList>
            <person name="Rubenstein D.R."/>
            <person name="Corvelo A."/>
            <person name="MacManes M.D."/>
            <person name="Maia R."/>
            <person name="Narzisi G."/>
            <person name="Rousaki A."/>
            <person name="Vandenabeele P."/>
            <person name="Shawkey M.D."/>
            <person name="Solomon J."/>
        </authorList>
    </citation>
    <scope>NUCLEOTIDE SEQUENCE [LARGE SCALE GENOMIC DNA]</scope>
    <source>
        <strain evidence="3">SS15</strain>
    </source>
</reference>
<reference evidence="2" key="1">
    <citation type="submission" date="2020-10" db="EMBL/GenBank/DDBJ databases">
        <title>Feather gene expression reveals the developmental basis of iridescence in African starlings.</title>
        <authorList>
            <person name="Rubenstein D.R."/>
        </authorList>
    </citation>
    <scope>NUCLEOTIDE SEQUENCE</scope>
    <source>
        <strain evidence="2">SS15</strain>
        <tissue evidence="2">Liver</tissue>
    </source>
</reference>
<name>A0A835NRW4_9PASS</name>
<dbReference type="EMBL" id="JADDUC020000001">
    <property type="protein sequence ID" value="KAI1243649.1"/>
    <property type="molecule type" value="Genomic_DNA"/>
</dbReference>
<dbReference type="AlphaFoldDB" id="A0A835NRW4"/>